<accession>A0A6B3LEG3</accession>
<feature type="transmembrane region" description="Helical" evidence="1">
    <location>
        <begin position="295"/>
        <end position="320"/>
    </location>
</feature>
<dbReference type="InterPro" id="IPR001646">
    <property type="entry name" value="5peptide_repeat"/>
</dbReference>
<dbReference type="SUPFAM" id="SSF141571">
    <property type="entry name" value="Pentapeptide repeat-like"/>
    <property type="match status" value="1"/>
</dbReference>
<dbReference type="EMBL" id="JAAGVX010000012">
    <property type="protein sequence ID" value="NEM95442.1"/>
    <property type="molecule type" value="Genomic_DNA"/>
</dbReference>
<keyword evidence="1" id="KW-0472">Membrane</keyword>
<dbReference type="Pfam" id="PF07885">
    <property type="entry name" value="Ion_trans_2"/>
    <property type="match status" value="1"/>
</dbReference>
<gene>
    <name evidence="3" type="ORF">G3T61_14710</name>
</gene>
<dbReference type="Gene3D" id="1.10.287.70">
    <property type="match status" value="1"/>
</dbReference>
<dbReference type="Pfam" id="PF00805">
    <property type="entry name" value="Pentapeptide"/>
    <property type="match status" value="1"/>
</dbReference>
<dbReference type="AlphaFoldDB" id="A0A6B3LEG3"/>
<evidence type="ECO:0000313" key="3">
    <source>
        <dbReference type="EMBL" id="NEM95442.1"/>
    </source>
</evidence>
<proteinExistence type="predicted"/>
<evidence type="ECO:0000259" key="2">
    <source>
        <dbReference type="Pfam" id="PF07885"/>
    </source>
</evidence>
<feature type="domain" description="Potassium channel" evidence="2">
    <location>
        <begin position="237"/>
        <end position="324"/>
    </location>
</feature>
<keyword evidence="1" id="KW-1133">Transmembrane helix</keyword>
<feature type="transmembrane region" description="Helical" evidence="1">
    <location>
        <begin position="232"/>
        <end position="250"/>
    </location>
</feature>
<evidence type="ECO:0000256" key="1">
    <source>
        <dbReference type="SAM" id="Phobius"/>
    </source>
</evidence>
<dbReference type="Gene3D" id="2.160.20.80">
    <property type="entry name" value="E3 ubiquitin-protein ligase SopA"/>
    <property type="match status" value="1"/>
</dbReference>
<organism evidence="3">
    <name type="scientific">Vibrio cholerae</name>
    <dbReference type="NCBI Taxonomy" id="666"/>
    <lineage>
        <taxon>Bacteria</taxon>
        <taxon>Pseudomonadati</taxon>
        <taxon>Pseudomonadota</taxon>
        <taxon>Gammaproteobacteria</taxon>
        <taxon>Vibrionales</taxon>
        <taxon>Vibrionaceae</taxon>
        <taxon>Vibrio</taxon>
    </lineage>
</organism>
<dbReference type="InterPro" id="IPR013099">
    <property type="entry name" value="K_chnl_dom"/>
</dbReference>
<comment type="caution">
    <text evidence="3">The sequence shown here is derived from an EMBL/GenBank/DDBJ whole genome shotgun (WGS) entry which is preliminary data.</text>
</comment>
<reference evidence="3" key="1">
    <citation type="submission" date="2020-02" db="EMBL/GenBank/DDBJ databases">
        <title>Genome Announcements.</title>
        <authorList>
            <person name="Abdulabbas H.T."/>
            <person name="Bunyan I.A."/>
            <person name="Abdul-Lateef L.A."/>
        </authorList>
    </citation>
    <scope>NUCLEOTIDE SEQUENCE</scope>
    <source>
        <strain evidence="3">NAG1</strain>
    </source>
</reference>
<dbReference type="RefSeq" id="WP_057554560.1">
    <property type="nucleotide sequence ID" value="NZ_AP028804.1"/>
</dbReference>
<keyword evidence="1" id="KW-0812">Transmembrane</keyword>
<protein>
    <submittedName>
        <fullName evidence="3">Potassium transporter Kef</fullName>
    </submittedName>
</protein>
<name>A0A6B3LEG3_VIBCL</name>
<sequence>MAKQPETCCYCSPSGWQCDQAAGESGLCYWHDPVIDKSRDDVKEKVEAWAHSGRPLDGFQLAKTDLQHINLVNRGSASGYSCRQADFYRANLSHAHFFKLDLQGSSLMKANLSGANLHCARLGDVNFLGVELSKTRLENIEWGASFKQETEALKARSARDSAKEIALYQELEEVCRNIRKQCEMQGLFEEAGRFFKREMRFRRYQMPRLSLSRLISKIVDLFCGYGEDPLRVVAFSIVVILSCAVSYYLLGTTISNPLYPNAQGWQKEVFEFMNSIYFSVVTFTTLGYGDISPHGFARFIAAFEAFMGSFTMALFVVVFVKKMTR</sequence>
<dbReference type="SUPFAM" id="SSF81324">
    <property type="entry name" value="Voltage-gated potassium channels"/>
    <property type="match status" value="1"/>
</dbReference>